<dbReference type="InterPro" id="IPR001845">
    <property type="entry name" value="HTH_ArsR_DNA-bd_dom"/>
</dbReference>
<dbReference type="Pfam" id="PF12840">
    <property type="entry name" value="HTH_20"/>
    <property type="match status" value="1"/>
</dbReference>
<evidence type="ECO:0000259" key="5">
    <source>
        <dbReference type="SMART" id="SM00418"/>
    </source>
</evidence>
<keyword evidence="3" id="KW-0804">Transcription</keyword>
<gene>
    <name evidence="6" type="ORF">AAFH96_32355</name>
</gene>
<proteinExistence type="predicted"/>
<evidence type="ECO:0000313" key="6">
    <source>
        <dbReference type="EMBL" id="MFB6397750.1"/>
    </source>
</evidence>
<evidence type="ECO:0000313" key="7">
    <source>
        <dbReference type="Proteomes" id="UP001582793"/>
    </source>
</evidence>
<dbReference type="CDD" id="cd00090">
    <property type="entry name" value="HTH_ARSR"/>
    <property type="match status" value="1"/>
</dbReference>
<name>A0ABV5D0F5_9ACTN</name>
<dbReference type="InterPro" id="IPR036390">
    <property type="entry name" value="WH_DNA-bd_sf"/>
</dbReference>
<evidence type="ECO:0000256" key="1">
    <source>
        <dbReference type="ARBA" id="ARBA00023015"/>
    </source>
</evidence>
<sequence length="201" mass="22565">MTERSEEAGGPSDDGRTVHLTDPRAMRALAHPTRLRLLGELRGRGPQTVGMLSEIVDEAVGSVSYHLGKLASFGFVEEVPELARDRRERWWRATHERTAWKPVEVLDDPERRAALDSLRRTVLRRYVEVLERYLESEATLAPAWVAGATSGDTQLHLTSDELTELQADLKALVDRWEARGAAGRAGTEAVTLMFHAFRRPE</sequence>
<accession>A0ABV5D0F5</accession>
<dbReference type="SUPFAM" id="SSF46785">
    <property type="entry name" value="Winged helix' DNA-binding domain"/>
    <property type="match status" value="1"/>
</dbReference>
<evidence type="ECO:0000256" key="2">
    <source>
        <dbReference type="ARBA" id="ARBA00023125"/>
    </source>
</evidence>
<feature type="domain" description="HTH arsR-type" evidence="5">
    <location>
        <begin position="24"/>
        <end position="120"/>
    </location>
</feature>
<dbReference type="PANTHER" id="PTHR33154">
    <property type="entry name" value="TRANSCRIPTIONAL REGULATOR, ARSR FAMILY"/>
    <property type="match status" value="1"/>
</dbReference>
<dbReference type="RefSeq" id="WP_364206518.1">
    <property type="nucleotide sequence ID" value="NZ_JBCGDC010000165.1"/>
</dbReference>
<dbReference type="InterPro" id="IPR036388">
    <property type="entry name" value="WH-like_DNA-bd_sf"/>
</dbReference>
<organism evidence="6 7">
    <name type="scientific">Polymorphospora lycopeni</name>
    <dbReference type="NCBI Taxonomy" id="3140240"/>
    <lineage>
        <taxon>Bacteria</taxon>
        <taxon>Bacillati</taxon>
        <taxon>Actinomycetota</taxon>
        <taxon>Actinomycetes</taxon>
        <taxon>Micromonosporales</taxon>
        <taxon>Micromonosporaceae</taxon>
        <taxon>Polymorphospora</taxon>
    </lineage>
</organism>
<feature type="region of interest" description="Disordered" evidence="4">
    <location>
        <begin position="1"/>
        <end position="20"/>
    </location>
</feature>
<dbReference type="Gene3D" id="1.10.10.10">
    <property type="entry name" value="Winged helix-like DNA-binding domain superfamily/Winged helix DNA-binding domain"/>
    <property type="match status" value="1"/>
</dbReference>
<dbReference type="PANTHER" id="PTHR33154:SF15">
    <property type="entry name" value="REGULATORY PROTEIN ARSR"/>
    <property type="match status" value="1"/>
</dbReference>
<keyword evidence="7" id="KW-1185">Reference proteome</keyword>
<protein>
    <submittedName>
        <fullName evidence="6">Helix-turn-helix domain-containing protein</fullName>
    </submittedName>
</protein>
<dbReference type="InterPro" id="IPR011991">
    <property type="entry name" value="ArsR-like_HTH"/>
</dbReference>
<evidence type="ECO:0000256" key="3">
    <source>
        <dbReference type="ARBA" id="ARBA00023163"/>
    </source>
</evidence>
<dbReference type="EMBL" id="JBCGDC010000165">
    <property type="protein sequence ID" value="MFB6397750.1"/>
    <property type="molecule type" value="Genomic_DNA"/>
</dbReference>
<dbReference type="SMART" id="SM00418">
    <property type="entry name" value="HTH_ARSR"/>
    <property type="match status" value="1"/>
</dbReference>
<keyword evidence="1" id="KW-0805">Transcription regulation</keyword>
<comment type="caution">
    <text evidence="6">The sequence shown here is derived from an EMBL/GenBank/DDBJ whole genome shotgun (WGS) entry which is preliminary data.</text>
</comment>
<dbReference type="Proteomes" id="UP001582793">
    <property type="component" value="Unassembled WGS sequence"/>
</dbReference>
<dbReference type="InterPro" id="IPR051081">
    <property type="entry name" value="HTH_MetalResp_TranReg"/>
</dbReference>
<evidence type="ECO:0000256" key="4">
    <source>
        <dbReference type="SAM" id="MobiDB-lite"/>
    </source>
</evidence>
<reference evidence="6 7" key="1">
    <citation type="submission" date="2024-04" db="EMBL/GenBank/DDBJ databases">
        <title>Polymorphospora sp. isolated from Baiyangdian Lake in Xiong'an New Area.</title>
        <authorList>
            <person name="Zhang X."/>
            <person name="Liu J."/>
        </authorList>
    </citation>
    <scope>NUCLEOTIDE SEQUENCE [LARGE SCALE GENOMIC DNA]</scope>
    <source>
        <strain evidence="6 7">2-325</strain>
    </source>
</reference>
<keyword evidence="2" id="KW-0238">DNA-binding</keyword>